<accession>A0A009TIY7</accession>
<dbReference type="AlphaFoldDB" id="A0A009TIY7"/>
<gene>
    <name evidence="1" type="ORF">J529_2028</name>
</gene>
<proteinExistence type="predicted"/>
<comment type="caution">
    <text evidence="1">The sequence shown here is derived from an EMBL/GenBank/DDBJ whole genome shotgun (WGS) entry which is preliminary data.</text>
</comment>
<dbReference type="RefSeq" id="WP_032068354.1">
    <property type="nucleotide sequence ID" value="NZ_JEXJ01000027.1"/>
</dbReference>
<evidence type="ECO:0000313" key="1">
    <source>
        <dbReference type="EMBL" id="EXC51376.1"/>
    </source>
</evidence>
<name>A0A009TIY7_ACIBA</name>
<dbReference type="Proteomes" id="UP000020735">
    <property type="component" value="Unassembled WGS sequence"/>
</dbReference>
<protein>
    <submittedName>
        <fullName evidence="1">Uncharacterized protein</fullName>
    </submittedName>
</protein>
<dbReference type="EMBL" id="JEXJ01000027">
    <property type="protein sequence ID" value="EXC51376.1"/>
    <property type="molecule type" value="Genomic_DNA"/>
</dbReference>
<reference evidence="1 2" key="1">
    <citation type="submission" date="2014-02" db="EMBL/GenBank/DDBJ databases">
        <title>Comparative genomics and transcriptomics to identify genetic mechanisms underlying the emergence of carbapenem resistant Acinetobacter baumannii (CRAb).</title>
        <authorList>
            <person name="Harris A.D."/>
            <person name="Johnson K.J."/>
            <person name="George J."/>
            <person name="Shefchek K."/>
            <person name="Daugherty S.C."/>
            <person name="Parankush S."/>
            <person name="Sadzewicz L."/>
            <person name="Tallon L."/>
            <person name="Sengamalay N."/>
            <person name="Hazen T.H."/>
            <person name="Rasko D.A."/>
        </authorList>
    </citation>
    <scope>NUCLEOTIDE SEQUENCE [LARGE SCALE GENOMIC DNA]</scope>
    <source>
        <strain evidence="1 2">99063</strain>
    </source>
</reference>
<dbReference type="PATRIC" id="fig|1310630.3.peg.1986"/>
<organism evidence="1 2">
    <name type="scientific">Acinetobacter baumannii 99063</name>
    <dbReference type="NCBI Taxonomy" id="1310630"/>
    <lineage>
        <taxon>Bacteria</taxon>
        <taxon>Pseudomonadati</taxon>
        <taxon>Pseudomonadota</taxon>
        <taxon>Gammaproteobacteria</taxon>
        <taxon>Moraxellales</taxon>
        <taxon>Moraxellaceae</taxon>
        <taxon>Acinetobacter</taxon>
        <taxon>Acinetobacter calcoaceticus/baumannii complex</taxon>
    </lineage>
</organism>
<sequence length="187" mass="20984">MNAVAVEKFERFEWLTHGLTASSPSIEPVVRGTGEKPLNYQDRLGAIASMDTQLEKAVASVIIFGEKSKGDFDYILKHLASIMIVGAHDDKRSKPKNIKLEDLARKVAWMVTMFALKPGMEDNFTAKGRLQLAAGIKESEMTLKAYDGTWKQYEKLMCLAIESAIDGAAKAIEKYKKNTYKEMKKKF</sequence>
<evidence type="ECO:0000313" key="2">
    <source>
        <dbReference type="Proteomes" id="UP000020735"/>
    </source>
</evidence>